<dbReference type="Gene3D" id="1.10.10.10">
    <property type="entry name" value="Winged helix-like DNA-binding domain superfamily/Winged helix DNA-binding domain"/>
    <property type="match status" value="1"/>
</dbReference>
<dbReference type="Proteomes" id="UP000716446">
    <property type="component" value="Unassembled WGS sequence"/>
</dbReference>
<evidence type="ECO:0000313" key="10">
    <source>
        <dbReference type="EMBL" id="CAD0095478.1"/>
    </source>
</evidence>
<feature type="region of interest" description="Disordered" evidence="7">
    <location>
        <begin position="235"/>
        <end position="327"/>
    </location>
</feature>
<evidence type="ECO:0000259" key="8">
    <source>
        <dbReference type="PROSITE" id="PS50006"/>
    </source>
</evidence>
<dbReference type="SUPFAM" id="SSF46785">
    <property type="entry name" value="Winged helix' DNA-binding domain"/>
    <property type="match status" value="1"/>
</dbReference>
<name>A0A9N8PH69_9PEZI</name>
<feature type="compositionally biased region" description="Basic residues" evidence="7">
    <location>
        <begin position="1"/>
        <end position="12"/>
    </location>
</feature>
<dbReference type="Pfam" id="PF00498">
    <property type="entry name" value="FHA"/>
    <property type="match status" value="1"/>
</dbReference>
<dbReference type="GO" id="GO:0005634">
    <property type="term" value="C:nucleus"/>
    <property type="evidence" value="ECO:0007669"/>
    <property type="project" value="UniProtKB-SubCell"/>
</dbReference>
<dbReference type="InterPro" id="IPR030456">
    <property type="entry name" value="TF_fork_head_CS_2"/>
</dbReference>
<comment type="subcellular location">
    <subcellularLocation>
        <location evidence="1 6">Nucleus</location>
    </subcellularLocation>
</comment>
<dbReference type="InterPro" id="IPR001766">
    <property type="entry name" value="Fork_head_dom"/>
</dbReference>
<feature type="region of interest" description="Disordered" evidence="7">
    <location>
        <begin position="1"/>
        <end position="63"/>
    </location>
</feature>
<dbReference type="PROSITE" id="PS00657">
    <property type="entry name" value="FORK_HEAD_1"/>
    <property type="match status" value="1"/>
</dbReference>
<dbReference type="Gene3D" id="2.60.200.20">
    <property type="match status" value="1"/>
</dbReference>
<sequence>MPPSNRRTRPARKAAEVAAAATATAADVSDADTPESIATPSRTSRKRARANDAPTSNGRAATRRKVDVISKLKVSDKQVNATHDFSNDLLEGREHVPGYGKIAGRNWTYIIQGVEINIGRPESHEKAESLNSPIIQSNDPSAKSRISIDLGPDRQVSRLHAVISYDSEQEKWFITVNGRNGLRVDTQLLKRGNRAALRSGCVIDISGTQMAFITTARHEDDGPVFADAIVRQTYTSEEEDHEADARNGNGPPPNPSSHMPGPSSSVRRPAHPSSSFPDGSTGHRVHPHSYAGLQSQSFPIPGTPIRNHGMNIPTSQRTRPSPLSTGGYSRGVMLESTESIDYSADSAKDLKPPHSYAQLIGMAILSTGEQQMTLNNIYKWIMANYAFYRYSTSGWQNSIRHNLSLNKAFEKIARRTDEPGKGMKWMISPKERDTFLSQGMKGCRRPNPLPSGMIDPSSPAQLHPPSSAHQKLNGAVHAVPSKTEKSDSPPMHTYPSSYPTATEAYTPDRGSRRPVKFDENDPELVYPPSAKSTLNHLTAVANAAGSPPSLYINDDGRIGPLDTPFPVRSSQKLRPSAFMEFSSPAPFWKFGSTPLRPLADISPLKATPFSSFKPLGMGANVKILDEDDKSAVDKKNILDEKDDDMPAIQSSSPPRPSGVPDRIDGSPTRSIPRPATSHSRSAKLEFDSDEHIAASMPPESNERTSFERETSQRREQSIMTNPSFNAPQLQPPQQQQPEPEQQQVTQPGQQEQMQAQTQQQREQSSMPAPNSMRPPMQTLGNGNNQQQAAAAPNTSNILNSHAYATNNLSGMQQNMGSLRYGADTDDEAGIDLAK</sequence>
<protein>
    <submittedName>
        <fullName evidence="10">Uncharacterized protein</fullName>
    </submittedName>
</protein>
<dbReference type="PANTHER" id="PTHR45881:SF5">
    <property type="entry name" value="FORK-HEAD DOMAIN-CONTAINING PROTEIN"/>
    <property type="match status" value="1"/>
</dbReference>
<dbReference type="PANTHER" id="PTHR45881">
    <property type="entry name" value="CHECKPOINT SUPPRESSOR 1-LIKE, ISOFORM A-RELATED"/>
    <property type="match status" value="1"/>
</dbReference>
<dbReference type="GO" id="GO:0000981">
    <property type="term" value="F:DNA-binding transcription factor activity, RNA polymerase II-specific"/>
    <property type="evidence" value="ECO:0007669"/>
    <property type="project" value="TreeGrafter"/>
</dbReference>
<evidence type="ECO:0000256" key="4">
    <source>
        <dbReference type="ARBA" id="ARBA00023163"/>
    </source>
</evidence>
<dbReference type="InterPro" id="IPR008984">
    <property type="entry name" value="SMAD_FHA_dom_sf"/>
</dbReference>
<dbReference type="InterPro" id="IPR036388">
    <property type="entry name" value="WH-like_DNA-bd_sf"/>
</dbReference>
<keyword evidence="2" id="KW-0805">Transcription regulation</keyword>
<feature type="compositionally biased region" description="Low complexity" evidence="7">
    <location>
        <begin position="780"/>
        <end position="791"/>
    </location>
</feature>
<organism evidence="10 11">
    <name type="scientific">Aureobasidium vineae</name>
    <dbReference type="NCBI Taxonomy" id="2773715"/>
    <lineage>
        <taxon>Eukaryota</taxon>
        <taxon>Fungi</taxon>
        <taxon>Dikarya</taxon>
        <taxon>Ascomycota</taxon>
        <taxon>Pezizomycotina</taxon>
        <taxon>Dothideomycetes</taxon>
        <taxon>Dothideomycetidae</taxon>
        <taxon>Dothideales</taxon>
        <taxon>Saccotheciaceae</taxon>
        <taxon>Aureobasidium</taxon>
    </lineage>
</organism>
<feature type="compositionally biased region" description="Basic and acidic residues" evidence="7">
    <location>
        <begin position="700"/>
        <end position="716"/>
    </location>
</feature>
<dbReference type="CDD" id="cd22701">
    <property type="entry name" value="FHA_FKH1-like"/>
    <property type="match status" value="1"/>
</dbReference>
<reference evidence="10" key="1">
    <citation type="submission" date="2020-06" db="EMBL/GenBank/DDBJ databases">
        <authorList>
            <person name="Onetto C."/>
        </authorList>
    </citation>
    <scope>NUCLEOTIDE SEQUENCE</scope>
</reference>
<feature type="compositionally biased region" description="Basic and acidic residues" evidence="7">
    <location>
        <begin position="509"/>
        <end position="519"/>
    </location>
</feature>
<dbReference type="SUPFAM" id="SSF49879">
    <property type="entry name" value="SMAD/FHA domain"/>
    <property type="match status" value="1"/>
</dbReference>
<evidence type="ECO:0000256" key="2">
    <source>
        <dbReference type="ARBA" id="ARBA00023015"/>
    </source>
</evidence>
<dbReference type="PROSITE" id="PS00658">
    <property type="entry name" value="FORK_HEAD_2"/>
    <property type="match status" value="1"/>
</dbReference>
<feature type="region of interest" description="Disordered" evidence="7">
    <location>
        <begin position="444"/>
        <end position="524"/>
    </location>
</feature>
<feature type="domain" description="Fork-head" evidence="9">
    <location>
        <begin position="351"/>
        <end position="446"/>
    </location>
</feature>
<gene>
    <name evidence="10" type="ORF">AWRI4619_LOCUS8828</name>
</gene>
<feature type="compositionally biased region" description="Acidic residues" evidence="7">
    <location>
        <begin position="823"/>
        <end position="834"/>
    </location>
</feature>
<feature type="domain" description="FHA" evidence="8">
    <location>
        <begin position="116"/>
        <end position="189"/>
    </location>
</feature>
<feature type="compositionally biased region" description="Low complexity" evidence="7">
    <location>
        <begin position="727"/>
        <end position="767"/>
    </location>
</feature>
<keyword evidence="5 6" id="KW-0539">Nucleus</keyword>
<dbReference type="Pfam" id="PF00250">
    <property type="entry name" value="Forkhead"/>
    <property type="match status" value="1"/>
</dbReference>
<dbReference type="SMART" id="SM00339">
    <property type="entry name" value="FH"/>
    <property type="match status" value="1"/>
</dbReference>
<dbReference type="AlphaFoldDB" id="A0A9N8PH69"/>
<dbReference type="PROSITE" id="PS50006">
    <property type="entry name" value="FHA_DOMAIN"/>
    <property type="match status" value="1"/>
</dbReference>
<keyword evidence="11" id="KW-1185">Reference proteome</keyword>
<dbReference type="PROSITE" id="PS50039">
    <property type="entry name" value="FORK_HEAD_3"/>
    <property type="match status" value="1"/>
</dbReference>
<feature type="compositionally biased region" description="Polar residues" evidence="7">
    <location>
        <begin position="717"/>
        <end position="726"/>
    </location>
</feature>
<proteinExistence type="predicted"/>
<keyword evidence="4" id="KW-0804">Transcription</keyword>
<feature type="compositionally biased region" description="Polar residues" evidence="7">
    <location>
        <begin position="312"/>
        <end position="327"/>
    </location>
</feature>
<dbReference type="EMBL" id="CAIJEN010000015">
    <property type="protein sequence ID" value="CAD0095478.1"/>
    <property type="molecule type" value="Genomic_DNA"/>
</dbReference>
<dbReference type="PRINTS" id="PR00053">
    <property type="entry name" value="FORKHEAD"/>
</dbReference>
<dbReference type="InterPro" id="IPR000253">
    <property type="entry name" value="FHA_dom"/>
</dbReference>
<feature type="DNA-binding region" description="Fork-head" evidence="6">
    <location>
        <begin position="351"/>
        <end position="446"/>
    </location>
</feature>
<comment type="caution">
    <text evidence="10">The sequence shown here is derived from an EMBL/GenBank/DDBJ whole genome shotgun (WGS) entry which is preliminary data.</text>
</comment>
<dbReference type="FunFam" id="1.10.10.10:FF:000030">
    <property type="entry name" value="Forkhead box protein K2"/>
    <property type="match status" value="1"/>
</dbReference>
<feature type="region of interest" description="Disordered" evidence="7">
    <location>
        <begin position="812"/>
        <end position="834"/>
    </location>
</feature>
<evidence type="ECO:0000256" key="3">
    <source>
        <dbReference type="ARBA" id="ARBA00023125"/>
    </source>
</evidence>
<evidence type="ECO:0000256" key="5">
    <source>
        <dbReference type="ARBA" id="ARBA00023242"/>
    </source>
</evidence>
<dbReference type="CDD" id="cd00059">
    <property type="entry name" value="FH_FOX"/>
    <property type="match status" value="1"/>
</dbReference>
<feature type="compositionally biased region" description="Low complexity" evidence="7">
    <location>
        <begin position="256"/>
        <end position="265"/>
    </location>
</feature>
<feature type="compositionally biased region" description="Low complexity" evidence="7">
    <location>
        <begin position="16"/>
        <end position="28"/>
    </location>
</feature>
<evidence type="ECO:0000259" key="9">
    <source>
        <dbReference type="PROSITE" id="PS50039"/>
    </source>
</evidence>
<evidence type="ECO:0000256" key="7">
    <source>
        <dbReference type="SAM" id="MobiDB-lite"/>
    </source>
</evidence>
<evidence type="ECO:0000256" key="1">
    <source>
        <dbReference type="ARBA" id="ARBA00004123"/>
    </source>
</evidence>
<feature type="region of interest" description="Disordered" evidence="7">
    <location>
        <begin position="637"/>
        <end position="795"/>
    </location>
</feature>
<keyword evidence="3 6" id="KW-0238">DNA-binding</keyword>
<dbReference type="GO" id="GO:0000978">
    <property type="term" value="F:RNA polymerase II cis-regulatory region sequence-specific DNA binding"/>
    <property type="evidence" value="ECO:0007669"/>
    <property type="project" value="TreeGrafter"/>
</dbReference>
<evidence type="ECO:0000256" key="6">
    <source>
        <dbReference type="PROSITE-ProRule" id="PRU00089"/>
    </source>
</evidence>
<dbReference type="InterPro" id="IPR018122">
    <property type="entry name" value="TF_fork_head_CS_1"/>
</dbReference>
<feature type="compositionally biased region" description="Basic and acidic residues" evidence="7">
    <location>
        <begin position="682"/>
        <end position="692"/>
    </location>
</feature>
<dbReference type="InterPro" id="IPR036390">
    <property type="entry name" value="WH_DNA-bd_sf"/>
</dbReference>
<accession>A0A9N8PH69</accession>
<evidence type="ECO:0000313" key="11">
    <source>
        <dbReference type="Proteomes" id="UP000716446"/>
    </source>
</evidence>